<keyword evidence="2" id="KW-1185">Reference proteome</keyword>
<name>A0ABV4L5T0_9GAMM</name>
<evidence type="ECO:0000313" key="1">
    <source>
        <dbReference type="EMBL" id="MEZ8082829.1"/>
    </source>
</evidence>
<comment type="caution">
    <text evidence="1">The sequence shown here is derived from an EMBL/GenBank/DDBJ whole genome shotgun (WGS) entry which is preliminary data.</text>
</comment>
<sequence length="95" mass="10839">MSAITITVDSGEVYLSYEEKTGENIEKRLRQLKDSLGVTWYGVAVVLDMQPTEGSVRLFKRWARDPSMASFQEMPESKWKLLLTLVDGQTGIRKQ</sequence>
<dbReference type="Proteomes" id="UP001569154">
    <property type="component" value="Unassembled WGS sequence"/>
</dbReference>
<accession>A0ABV4L5T0</accession>
<evidence type="ECO:0008006" key="3">
    <source>
        <dbReference type="Google" id="ProtNLM"/>
    </source>
</evidence>
<proteinExistence type="predicted"/>
<evidence type="ECO:0000313" key="2">
    <source>
        <dbReference type="Proteomes" id="UP001569154"/>
    </source>
</evidence>
<reference evidence="1 2" key="1">
    <citation type="submission" date="2024-06" db="EMBL/GenBank/DDBJ databases">
        <authorList>
            <person name="Steensen K."/>
            <person name="Seneca J."/>
            <person name="Bartlau N."/>
            <person name="Yu A.X."/>
            <person name="Polz M.F."/>
        </authorList>
    </citation>
    <scope>NUCLEOTIDE SEQUENCE [LARGE SCALE GENOMIC DNA]</scope>
    <source>
        <strain evidence="1 2">1F260</strain>
    </source>
</reference>
<organism evidence="1 2">
    <name type="scientific">Enterovibrio norvegicus</name>
    <dbReference type="NCBI Taxonomy" id="188144"/>
    <lineage>
        <taxon>Bacteria</taxon>
        <taxon>Pseudomonadati</taxon>
        <taxon>Pseudomonadota</taxon>
        <taxon>Gammaproteobacteria</taxon>
        <taxon>Vibrionales</taxon>
        <taxon>Vibrionaceae</taxon>
        <taxon>Enterovibrio</taxon>
    </lineage>
</organism>
<gene>
    <name evidence="1" type="ORF">ACED35_17060</name>
</gene>
<protein>
    <recommendedName>
        <fullName evidence="3">ABM domain-containing protein</fullName>
    </recommendedName>
</protein>
<dbReference type="RefSeq" id="WP_371734961.1">
    <property type="nucleotide sequence ID" value="NZ_JBGONM010000044.1"/>
</dbReference>
<dbReference type="EMBL" id="JBGONM010000044">
    <property type="protein sequence ID" value="MEZ8082829.1"/>
    <property type="molecule type" value="Genomic_DNA"/>
</dbReference>